<feature type="region of interest" description="Disordered" evidence="2">
    <location>
        <begin position="485"/>
        <end position="517"/>
    </location>
</feature>
<feature type="compositionally biased region" description="Low complexity" evidence="2">
    <location>
        <begin position="151"/>
        <end position="165"/>
    </location>
</feature>
<feature type="compositionally biased region" description="Polar residues" evidence="2">
    <location>
        <begin position="1"/>
        <end position="10"/>
    </location>
</feature>
<feature type="compositionally biased region" description="Low complexity" evidence="2">
    <location>
        <begin position="241"/>
        <end position="252"/>
    </location>
</feature>
<evidence type="ECO:0000256" key="1">
    <source>
        <dbReference type="SAM" id="Coils"/>
    </source>
</evidence>
<feature type="coiled-coil region" evidence="1">
    <location>
        <begin position="115"/>
        <end position="142"/>
    </location>
</feature>
<sequence length="595" mass="66700">MSSELSNALNPNVIYTRRTNPPRPNAVDTVVPIAQPPPPSRPVVVSHRSELELAIAEPQKRSVAAPVRYLSCYRSGNPTSRQTAAVQELLRVLSTSKEAAELERKRRDAWEKDQEARLTQRQAEMERQVLEMRQELTLLKAQASLQSPGRSPAAVSPASHSPSPSRETSAHTLPVYPMHSTFPPHAPLGQTYMDAVRPSPSHRRDALLTPPDDSSPHRLPVHHDQGMPGSEAGSTGKRRSPPASSEENSASSGDEDGLGSTGGVLRRRHNGHDKRCLTIHHAMRAHILRCMHMTNDKNLPDSHLEGEALPVGEPVRFIWEKTSKQSSHNAAMKRRIVVDLQENRALYKHVPPEEFTPKILENIFDQAFTTFRQKFKAQRDVTAAAHHRRREDQKALRTRRLNRKKTKLVNRIDARKRLEIFSHPAFDGALQQECMSSEESCDDNDISSHEGERQQNKTKVLRIRKPPWRSLRLQRFYAMLDEEDLAEKSSKPKRGSGRIERTVGPDKDPSVPPPMGTSRWMVSKRWVRLIQCTRPTLVPVATALASAPDGFGGNECAILGNESDDDADLREVARLERQIIVSETSSLQHALTPAS</sequence>
<accession>S8G000</accession>
<feature type="compositionally biased region" description="Basic and acidic residues" evidence="2">
    <location>
        <begin position="446"/>
        <end position="455"/>
    </location>
</feature>
<gene>
    <name evidence="3" type="ORF">FOMPIDRAFT_49181</name>
</gene>
<name>S8G000_FOMSC</name>
<dbReference type="STRING" id="743788.S8G000"/>
<dbReference type="EMBL" id="KE504129">
    <property type="protein sequence ID" value="EPT03685.1"/>
    <property type="molecule type" value="Genomic_DNA"/>
</dbReference>
<organism evidence="3 4">
    <name type="scientific">Fomitopsis schrenkii</name>
    <name type="common">Brown rot fungus</name>
    <dbReference type="NCBI Taxonomy" id="2126942"/>
    <lineage>
        <taxon>Eukaryota</taxon>
        <taxon>Fungi</taxon>
        <taxon>Dikarya</taxon>
        <taxon>Basidiomycota</taxon>
        <taxon>Agaricomycotina</taxon>
        <taxon>Agaricomycetes</taxon>
        <taxon>Polyporales</taxon>
        <taxon>Fomitopsis</taxon>
    </lineage>
</organism>
<feature type="region of interest" description="Disordered" evidence="2">
    <location>
        <begin position="144"/>
        <end position="268"/>
    </location>
</feature>
<dbReference type="Proteomes" id="UP000015241">
    <property type="component" value="Unassembled WGS sequence"/>
</dbReference>
<feature type="region of interest" description="Disordered" evidence="2">
    <location>
        <begin position="437"/>
        <end position="458"/>
    </location>
</feature>
<dbReference type="OrthoDB" id="3358418at2759"/>
<keyword evidence="1" id="KW-0175">Coiled coil</keyword>
<feature type="region of interest" description="Disordered" evidence="2">
    <location>
        <begin position="1"/>
        <end position="43"/>
    </location>
</feature>
<dbReference type="InParanoid" id="S8G000"/>
<reference evidence="3 4" key="1">
    <citation type="journal article" date="2012" name="Science">
        <title>The Paleozoic origin of enzymatic lignin decomposition reconstructed from 31 fungal genomes.</title>
        <authorList>
            <person name="Floudas D."/>
            <person name="Binder M."/>
            <person name="Riley R."/>
            <person name="Barry K."/>
            <person name="Blanchette R.A."/>
            <person name="Henrissat B."/>
            <person name="Martinez A.T."/>
            <person name="Otillar R."/>
            <person name="Spatafora J.W."/>
            <person name="Yadav J.S."/>
            <person name="Aerts A."/>
            <person name="Benoit I."/>
            <person name="Boyd A."/>
            <person name="Carlson A."/>
            <person name="Copeland A."/>
            <person name="Coutinho P.M."/>
            <person name="de Vries R.P."/>
            <person name="Ferreira P."/>
            <person name="Findley K."/>
            <person name="Foster B."/>
            <person name="Gaskell J."/>
            <person name="Glotzer D."/>
            <person name="Gorecki P."/>
            <person name="Heitman J."/>
            <person name="Hesse C."/>
            <person name="Hori C."/>
            <person name="Igarashi K."/>
            <person name="Jurgens J.A."/>
            <person name="Kallen N."/>
            <person name="Kersten P."/>
            <person name="Kohler A."/>
            <person name="Kuees U."/>
            <person name="Kumar T.K.A."/>
            <person name="Kuo A."/>
            <person name="LaButti K."/>
            <person name="Larrondo L.F."/>
            <person name="Lindquist E."/>
            <person name="Ling A."/>
            <person name="Lombard V."/>
            <person name="Lucas S."/>
            <person name="Lundell T."/>
            <person name="Martin R."/>
            <person name="McLaughlin D.J."/>
            <person name="Morgenstern I."/>
            <person name="Morin E."/>
            <person name="Murat C."/>
            <person name="Nagy L.G."/>
            <person name="Nolan M."/>
            <person name="Ohm R.A."/>
            <person name="Patyshakuliyeva A."/>
            <person name="Rokas A."/>
            <person name="Ruiz-Duenas F.J."/>
            <person name="Sabat G."/>
            <person name="Salamov A."/>
            <person name="Samejima M."/>
            <person name="Schmutz J."/>
            <person name="Slot J.C."/>
            <person name="St John F."/>
            <person name="Stenlid J."/>
            <person name="Sun H."/>
            <person name="Sun S."/>
            <person name="Syed K."/>
            <person name="Tsang A."/>
            <person name="Wiebenga A."/>
            <person name="Young D."/>
            <person name="Pisabarro A."/>
            <person name="Eastwood D.C."/>
            <person name="Martin F."/>
            <person name="Cullen D."/>
            <person name="Grigoriev I.V."/>
            <person name="Hibbett D.S."/>
        </authorList>
    </citation>
    <scope>NUCLEOTIDE SEQUENCE</scope>
    <source>
        <strain evidence="4">FP-58527</strain>
    </source>
</reference>
<evidence type="ECO:0000313" key="3">
    <source>
        <dbReference type="EMBL" id="EPT03685.1"/>
    </source>
</evidence>
<protein>
    <submittedName>
        <fullName evidence="3">Uncharacterized protein</fullName>
    </submittedName>
</protein>
<dbReference type="AlphaFoldDB" id="S8G000"/>
<dbReference type="HOGENOM" id="CLU_032495_0_0_1"/>
<keyword evidence="4" id="KW-1185">Reference proteome</keyword>
<dbReference type="eggNOG" id="ENOG502SIWF">
    <property type="taxonomic scope" value="Eukaryota"/>
</dbReference>
<proteinExistence type="predicted"/>
<feature type="compositionally biased region" description="Basic and acidic residues" evidence="2">
    <location>
        <begin position="497"/>
        <end position="509"/>
    </location>
</feature>
<evidence type="ECO:0000313" key="4">
    <source>
        <dbReference type="Proteomes" id="UP000015241"/>
    </source>
</evidence>
<evidence type="ECO:0000256" key="2">
    <source>
        <dbReference type="SAM" id="MobiDB-lite"/>
    </source>
</evidence>